<keyword evidence="4" id="KW-0119">Carbohydrate metabolism</keyword>
<keyword evidence="3 8" id="KW-0460">Magnesium</keyword>
<feature type="binding site" evidence="7">
    <location>
        <position position="184"/>
    </location>
    <ligand>
        <name>substrate</name>
    </ligand>
</feature>
<sequence>MASRDEVECWLTDMDGVLVHENHALPGAAALLQQWQDQGKPFLVLTNNSIFTPRDLSARLRSSGLDVPEEFIWTSALATADFLKSQVPGGSAFVIGEAGITTALHEAGFIMTETDPDYVVVGETRNYSFEAITKAIRLIVNGARFIVTNPDATGPSADGPLPATGAIAALITKATGKEPYVVGKPNPMMFRSAMNRIGAHSENTAMIGDRMDTDIVAGIEAGLHTILVLTGISDQAEIERYPFRPDEILQGVHELVENDPFLAEIND</sequence>
<dbReference type="SFLD" id="SFLDS00003">
    <property type="entry name" value="Haloacid_Dehalogenase"/>
    <property type="match status" value="1"/>
</dbReference>
<evidence type="ECO:0000256" key="2">
    <source>
        <dbReference type="ARBA" id="ARBA00022801"/>
    </source>
</evidence>
<protein>
    <submittedName>
        <fullName evidence="9">NagD protein</fullName>
    </submittedName>
</protein>
<dbReference type="EMBL" id="PGFB01000001">
    <property type="protein sequence ID" value="PJJ65452.1"/>
    <property type="molecule type" value="Genomic_DNA"/>
</dbReference>
<evidence type="ECO:0000256" key="5">
    <source>
        <dbReference type="PIRNR" id="PIRNR000915"/>
    </source>
</evidence>
<dbReference type="CDD" id="cd07530">
    <property type="entry name" value="HAD_Pase_UmpH-like"/>
    <property type="match status" value="1"/>
</dbReference>
<dbReference type="InterPro" id="IPR023214">
    <property type="entry name" value="HAD_sf"/>
</dbReference>
<accession>A0A2M9C4L6</accession>
<organism evidence="9 10">
    <name type="scientific">Compostimonas suwonensis</name>
    <dbReference type="NCBI Taxonomy" id="1048394"/>
    <lineage>
        <taxon>Bacteria</taxon>
        <taxon>Bacillati</taxon>
        <taxon>Actinomycetota</taxon>
        <taxon>Actinomycetes</taxon>
        <taxon>Micrococcales</taxon>
        <taxon>Microbacteriaceae</taxon>
        <taxon>Compostimonas</taxon>
    </lineage>
</organism>
<evidence type="ECO:0000256" key="7">
    <source>
        <dbReference type="PIRSR" id="PIRSR000915-2"/>
    </source>
</evidence>
<keyword evidence="2" id="KW-0378">Hydrolase</keyword>
<name>A0A2M9C4L6_9MICO</name>
<feature type="binding site" evidence="8">
    <location>
        <position position="209"/>
    </location>
    <ligand>
        <name>Mg(2+)</name>
        <dbReference type="ChEBI" id="CHEBI:18420"/>
    </ligand>
</feature>
<dbReference type="OrthoDB" id="9810449at2"/>
<dbReference type="Pfam" id="PF13242">
    <property type="entry name" value="Hydrolase_like"/>
    <property type="match status" value="1"/>
</dbReference>
<dbReference type="InterPro" id="IPR006357">
    <property type="entry name" value="HAD-SF_hydro_IIA"/>
</dbReference>
<dbReference type="AlphaFoldDB" id="A0A2M9C4L6"/>
<dbReference type="FunFam" id="3.40.50.1000:FF:000016">
    <property type="entry name" value="HAD family hydrolase"/>
    <property type="match status" value="1"/>
</dbReference>
<dbReference type="Pfam" id="PF13344">
    <property type="entry name" value="Hydrolase_6"/>
    <property type="match status" value="1"/>
</dbReference>
<evidence type="ECO:0000313" key="9">
    <source>
        <dbReference type="EMBL" id="PJJ65452.1"/>
    </source>
</evidence>
<dbReference type="InterPro" id="IPR036412">
    <property type="entry name" value="HAD-like_sf"/>
</dbReference>
<reference evidence="9 10" key="1">
    <citation type="submission" date="2017-11" db="EMBL/GenBank/DDBJ databases">
        <title>Genomic Encyclopedia of Archaeal and Bacterial Type Strains, Phase II (KMG-II): From Individual Species to Whole Genera.</title>
        <authorList>
            <person name="Goeker M."/>
        </authorList>
    </citation>
    <scope>NUCLEOTIDE SEQUENCE [LARGE SCALE GENOMIC DNA]</scope>
    <source>
        <strain evidence="9 10">DSM 25625</strain>
    </source>
</reference>
<feature type="binding site" evidence="8">
    <location>
        <position position="13"/>
    </location>
    <ligand>
        <name>Mg(2+)</name>
        <dbReference type="ChEBI" id="CHEBI:18420"/>
    </ligand>
</feature>
<dbReference type="GO" id="GO:0005737">
    <property type="term" value="C:cytoplasm"/>
    <property type="evidence" value="ECO:0007669"/>
    <property type="project" value="TreeGrafter"/>
</dbReference>
<dbReference type="SUPFAM" id="SSF56784">
    <property type="entry name" value="HAD-like"/>
    <property type="match status" value="1"/>
</dbReference>
<feature type="active site" description="Proton donor" evidence="6">
    <location>
        <position position="15"/>
    </location>
</feature>
<dbReference type="RefSeq" id="WP_100343350.1">
    <property type="nucleotide sequence ID" value="NZ_PGFB01000001.1"/>
</dbReference>
<evidence type="ECO:0000256" key="8">
    <source>
        <dbReference type="PIRSR" id="PIRSR000915-3"/>
    </source>
</evidence>
<dbReference type="Gene3D" id="3.40.50.1000">
    <property type="entry name" value="HAD superfamily/HAD-like"/>
    <property type="match status" value="2"/>
</dbReference>
<evidence type="ECO:0000313" key="10">
    <source>
        <dbReference type="Proteomes" id="UP000230161"/>
    </source>
</evidence>
<keyword evidence="10" id="KW-1185">Reference proteome</keyword>
<dbReference type="PANTHER" id="PTHR19288:SF46">
    <property type="entry name" value="HALOACID DEHALOGENASE-LIKE HYDROLASE DOMAIN-CONTAINING PROTEIN 2"/>
    <property type="match status" value="1"/>
</dbReference>
<evidence type="ECO:0000256" key="1">
    <source>
        <dbReference type="ARBA" id="ARBA00022723"/>
    </source>
</evidence>
<comment type="caution">
    <text evidence="9">The sequence shown here is derived from an EMBL/GenBank/DDBJ whole genome shotgun (WGS) entry which is preliminary data.</text>
</comment>
<proteinExistence type="inferred from homology"/>
<gene>
    <name evidence="9" type="ORF">CLV54_0485</name>
</gene>
<dbReference type="PIRSF" id="PIRSF000915">
    <property type="entry name" value="PGP-type_phosphatase"/>
    <property type="match status" value="1"/>
</dbReference>
<feature type="binding site" evidence="8">
    <location>
        <position position="15"/>
    </location>
    <ligand>
        <name>Mg(2+)</name>
        <dbReference type="ChEBI" id="CHEBI:18420"/>
    </ligand>
</feature>
<dbReference type="Proteomes" id="UP000230161">
    <property type="component" value="Unassembled WGS sequence"/>
</dbReference>
<dbReference type="GO" id="GO:0046872">
    <property type="term" value="F:metal ion binding"/>
    <property type="evidence" value="ECO:0007669"/>
    <property type="project" value="UniProtKB-KW"/>
</dbReference>
<comment type="cofactor">
    <cofactor evidence="8">
        <name>Mg(2+)</name>
        <dbReference type="ChEBI" id="CHEBI:18420"/>
    </cofactor>
    <text evidence="8">Divalent metal ions. Mg(2+) is the most effective.</text>
</comment>
<dbReference type="NCBIfam" id="TIGR01460">
    <property type="entry name" value="HAD-SF-IIA"/>
    <property type="match status" value="1"/>
</dbReference>
<dbReference type="GO" id="GO:0016791">
    <property type="term" value="F:phosphatase activity"/>
    <property type="evidence" value="ECO:0007669"/>
    <property type="project" value="TreeGrafter"/>
</dbReference>
<dbReference type="SFLD" id="SFLDG01139">
    <property type="entry name" value="C2.A:_Pyridoxal_Phosphate_Phos"/>
    <property type="match status" value="1"/>
</dbReference>
<keyword evidence="1 8" id="KW-0479">Metal-binding</keyword>
<feature type="active site" description="Nucleophile" evidence="6">
    <location>
        <position position="13"/>
    </location>
</feature>
<comment type="similarity">
    <text evidence="5">Belongs to the HAD-like hydrolase superfamily.</text>
</comment>
<evidence type="ECO:0000256" key="6">
    <source>
        <dbReference type="PIRSR" id="PIRSR000915-1"/>
    </source>
</evidence>
<dbReference type="PANTHER" id="PTHR19288">
    <property type="entry name" value="4-NITROPHENYLPHOSPHATASE-RELATED"/>
    <property type="match status" value="1"/>
</dbReference>
<evidence type="ECO:0000256" key="3">
    <source>
        <dbReference type="ARBA" id="ARBA00022842"/>
    </source>
</evidence>
<evidence type="ECO:0000256" key="4">
    <source>
        <dbReference type="ARBA" id="ARBA00023277"/>
    </source>
</evidence>